<dbReference type="Proteomes" id="UP000216052">
    <property type="component" value="Chromosome"/>
</dbReference>
<dbReference type="Gene3D" id="1.10.10.10">
    <property type="entry name" value="Winged helix-like DNA-binding domain superfamily/Winged helix DNA-binding domain"/>
    <property type="match status" value="1"/>
</dbReference>
<dbReference type="InterPro" id="IPR009061">
    <property type="entry name" value="DNA-bd_dom_put_sf"/>
</dbReference>
<organism evidence="2 3">
    <name type="scientific">Sporomusa acidovorans (strain ATCC 49682 / DSM 3132 / Mol)</name>
    <dbReference type="NCBI Taxonomy" id="1123286"/>
    <lineage>
        <taxon>Bacteria</taxon>
        <taxon>Bacillati</taxon>
        <taxon>Bacillota</taxon>
        <taxon>Negativicutes</taxon>
        <taxon>Selenomonadales</taxon>
        <taxon>Sporomusaceae</taxon>
        <taxon>Sporomusa</taxon>
    </lineage>
</organism>
<dbReference type="InterPro" id="IPR036388">
    <property type="entry name" value="WH-like_DNA-bd_sf"/>
</dbReference>
<dbReference type="SUPFAM" id="SSF46955">
    <property type="entry name" value="Putative DNA-binding domain"/>
    <property type="match status" value="1"/>
</dbReference>
<protein>
    <recommendedName>
        <fullName evidence="1">Helix-turn-helix domain-containing protein</fullName>
    </recommendedName>
</protein>
<evidence type="ECO:0000313" key="3">
    <source>
        <dbReference type="Proteomes" id="UP000216052"/>
    </source>
</evidence>
<dbReference type="RefSeq" id="WP_093797396.1">
    <property type="nucleotide sequence ID" value="NZ_CP155571.1"/>
</dbReference>
<dbReference type="InterPro" id="IPR041657">
    <property type="entry name" value="HTH_17"/>
</dbReference>
<dbReference type="EMBL" id="CP155571">
    <property type="protein sequence ID" value="XFO71061.1"/>
    <property type="molecule type" value="Genomic_DNA"/>
</dbReference>
<proteinExistence type="predicted"/>
<gene>
    <name evidence="2" type="ORF">SPACI_010760</name>
</gene>
<dbReference type="Pfam" id="PF12728">
    <property type="entry name" value="HTH_17"/>
    <property type="match status" value="1"/>
</dbReference>
<sequence length="76" mass="9136">MEVLNDKELAKKIDPSGKIVTPWTIRKWRIEGGMPSFKVGRRIFFRLESVMKWMDEREKSEQCNEPQEYGTLRKIY</sequence>
<accession>A0ABZ3IYX5</accession>
<evidence type="ECO:0000259" key="1">
    <source>
        <dbReference type="Pfam" id="PF12728"/>
    </source>
</evidence>
<name>A0ABZ3IYX5_SPOA4</name>
<evidence type="ECO:0000313" key="2">
    <source>
        <dbReference type="EMBL" id="XFO71061.1"/>
    </source>
</evidence>
<reference evidence="2" key="1">
    <citation type="submission" date="2024-05" db="EMBL/GenBank/DDBJ databases">
        <title>Isolation and characterization of Sporomusa carbonis sp. nov., a carboxydotrophic hydrogenogen in the genus of Sporomusa isolated from a charcoal burning pile.</title>
        <authorList>
            <person name="Boeer T."/>
            <person name="Rosenbaum F."/>
            <person name="Eysell L."/>
            <person name="Mueller V."/>
            <person name="Daniel R."/>
            <person name="Poehlein A."/>
        </authorList>
    </citation>
    <scope>NUCLEOTIDE SEQUENCE [LARGE SCALE GENOMIC DNA]</scope>
    <source>
        <strain evidence="2">DSM 3132</strain>
    </source>
</reference>
<keyword evidence="3" id="KW-1185">Reference proteome</keyword>
<feature type="domain" description="Helix-turn-helix" evidence="1">
    <location>
        <begin position="24"/>
        <end position="57"/>
    </location>
</feature>